<evidence type="ECO:0000256" key="9">
    <source>
        <dbReference type="ARBA" id="ARBA00022824"/>
    </source>
</evidence>
<evidence type="ECO:0000259" key="20">
    <source>
        <dbReference type="PROSITE" id="PS50919"/>
    </source>
</evidence>
<keyword evidence="9" id="KW-0256">Endoplasmic reticulum</keyword>
<dbReference type="Gene3D" id="2.80.10.50">
    <property type="match status" value="1"/>
</dbReference>
<evidence type="ECO:0000256" key="8">
    <source>
        <dbReference type="ARBA" id="ARBA00022737"/>
    </source>
</evidence>
<dbReference type="InterPro" id="IPR027005">
    <property type="entry name" value="PMT-like"/>
</dbReference>
<dbReference type="GO" id="GO:0005789">
    <property type="term" value="C:endoplasmic reticulum membrane"/>
    <property type="evidence" value="ECO:0007669"/>
    <property type="project" value="UniProtKB-SubCell"/>
</dbReference>
<dbReference type="CDD" id="cd23281">
    <property type="entry name" value="beta-trefoil_MIR_POMT1"/>
    <property type="match status" value="1"/>
</dbReference>
<dbReference type="InterPro" id="IPR032421">
    <property type="entry name" value="PMT_4TMC"/>
</dbReference>
<keyword evidence="11 19" id="KW-0472">Membrane</keyword>
<feature type="domain" description="MIR" evidence="20">
    <location>
        <begin position="465"/>
        <end position="522"/>
    </location>
</feature>
<reference evidence="21" key="2">
    <citation type="journal article" date="2018" name="Biosci. Biotechnol. Biochem.">
        <title>Polysaccharide hydrolase of the hadal zone amphipods Hirondellea gigas.</title>
        <authorList>
            <person name="Kobayashi H."/>
            <person name="Nagahama T."/>
            <person name="Arai W."/>
            <person name="Sasagawa Y."/>
            <person name="Umeda M."/>
            <person name="Hayashi T."/>
            <person name="Nikaido I."/>
            <person name="Watanabe H."/>
            <person name="Oguri K."/>
            <person name="Kitazato H."/>
            <person name="Fujioka K."/>
            <person name="Kido Y."/>
            <person name="Takami H."/>
        </authorList>
    </citation>
    <scope>NUCLEOTIDE SEQUENCE</scope>
    <source>
        <tissue evidence="21">Whole body</tissue>
    </source>
</reference>
<dbReference type="PANTHER" id="PTHR10050">
    <property type="entry name" value="DOLICHYL-PHOSPHATE-MANNOSE--PROTEIN MANNOSYLTRANSFERASE"/>
    <property type="match status" value="1"/>
</dbReference>
<feature type="transmembrane region" description="Helical" evidence="19">
    <location>
        <begin position="712"/>
        <end position="730"/>
    </location>
</feature>
<evidence type="ECO:0000256" key="16">
    <source>
        <dbReference type="ARBA" id="ARBA00073145"/>
    </source>
</evidence>
<keyword evidence="5 21" id="KW-0328">Glycosyltransferase</keyword>
<feature type="compositionally biased region" description="Basic and acidic residues" evidence="18">
    <location>
        <begin position="39"/>
        <end position="51"/>
    </location>
</feature>
<evidence type="ECO:0000256" key="18">
    <source>
        <dbReference type="SAM" id="MobiDB-lite"/>
    </source>
</evidence>
<feature type="region of interest" description="Disordered" evidence="18">
    <location>
        <begin position="39"/>
        <end position="91"/>
    </location>
</feature>
<feature type="domain" description="MIR" evidence="20">
    <location>
        <begin position="393"/>
        <end position="454"/>
    </location>
</feature>
<evidence type="ECO:0000256" key="12">
    <source>
        <dbReference type="ARBA" id="ARBA00045085"/>
    </source>
</evidence>
<dbReference type="Pfam" id="PF02815">
    <property type="entry name" value="MIR"/>
    <property type="match status" value="1"/>
</dbReference>
<dbReference type="PANTHER" id="PTHR10050:SF51">
    <property type="entry name" value="PROTEIN O-MANNOSYL-TRANSFERASE 1"/>
    <property type="match status" value="1"/>
</dbReference>
<dbReference type="EMBL" id="IACF01003236">
    <property type="protein sequence ID" value="LAB68860.1"/>
    <property type="molecule type" value="mRNA"/>
</dbReference>
<evidence type="ECO:0000256" key="4">
    <source>
        <dbReference type="ARBA" id="ARBA00012839"/>
    </source>
</evidence>
<feature type="region of interest" description="Disordered" evidence="18">
    <location>
        <begin position="1"/>
        <end position="27"/>
    </location>
</feature>
<dbReference type="GO" id="GO:0004169">
    <property type="term" value="F:dolichyl-phosphate-mannose-protein mannosyltransferase activity"/>
    <property type="evidence" value="ECO:0007669"/>
    <property type="project" value="UniProtKB-EC"/>
</dbReference>
<dbReference type="Pfam" id="PF16192">
    <property type="entry name" value="PMT_4TMC"/>
    <property type="match status" value="1"/>
</dbReference>
<sequence length="822" mass="93556">MDTDVRNRKKKASAKSNGNSIKSDVVDDDLLKKKVAEKLKTVNSERRRDSGDGESAPDTPPPEVAPDSKGDLSDSKLQGLKSSKKADKRQLTNGFARRTSDAMQLSNLSISLSLDAVSITLFTVALAIRVWRLDTPRGVVFDELHYGKYVGHYLQNTFFFDSQPPFGKQLIALVAYFAGFTGDYKFERIGGVYDDTVPVVALRLVPAIFGSLLMPTVYKLMLELRTGTCTALLAAVLLTIDNAMIIQTRHILLEGPLLFFGLYGILCVLRLRRYYSCPFSLPWCLNLCGAAVCLTAASCVRYFGLFTFLLGVLILAYDFWQMVADRAVSDRQLLGHFLSRAFVFITIPVALYLTCFYVHLSILYKAGPNDNVMSSSFQASLEGGLASIISNQPVQVVHGSQITLRHSHNRACWLHSHDALYPSKYADGRGSSHQQQVTCYSYKDVNNWWIIKKPHNTDLVVGEPLEPIKDGDVIQLVHGLTSRALNSHDVASTMSPHNQEVSCYVDHNVSMSAQNLWRVQLLNADQTQGMWRAVESQLLLIHVNTSTALKFSGRQLPEWGFKQHEVVTDKNLDQDDVVWNVEEHRYSRAEDKKERERELISSEMIPMERRNLTFWSKLYELQYKMLFNNQENVAGHMYASDPLDWLLLKRGVAYWIDTESNAQIHFVGNMVTWLSGTFAIVLYSAFLLFYVLRRQRSCYDLPEDSFQKFCNFGQILGTGYLIHYLPYFLVDRTLFLHHYMPAYVFKVCLLSVVVDHLHYFIRTVLKQKILSWLYLCLVGVWLLGVLYVFSVFMPVTYGNVALTAQQVEDLTWRDSWTLIVHK</sequence>
<dbReference type="SUPFAM" id="SSF82109">
    <property type="entry name" value="MIR domain"/>
    <property type="match status" value="1"/>
</dbReference>
<evidence type="ECO:0000256" key="15">
    <source>
        <dbReference type="ARBA" id="ARBA00061810"/>
    </source>
</evidence>
<name>A0A2P2I4Q6_9CRUS</name>
<accession>A0A2P2I4Q6</accession>
<dbReference type="UniPathway" id="UPA00378"/>
<comment type="catalytic activity">
    <reaction evidence="13">
        <text>a di-trans,poly-cis-dolichyl beta-D-mannosyl phosphate + L-seryl-[protein] = 3-O-(alpha-D-mannosyl)-L-seryl-[protein] + a di-trans,poly-cis-dolichyl phosphate + H(+)</text>
        <dbReference type="Rhea" id="RHEA:17377"/>
        <dbReference type="Rhea" id="RHEA-COMP:9863"/>
        <dbReference type="Rhea" id="RHEA-COMP:13546"/>
        <dbReference type="Rhea" id="RHEA-COMP:19498"/>
        <dbReference type="Rhea" id="RHEA-COMP:19501"/>
        <dbReference type="ChEBI" id="CHEBI:15378"/>
        <dbReference type="ChEBI" id="CHEBI:29999"/>
        <dbReference type="ChEBI" id="CHEBI:57683"/>
        <dbReference type="ChEBI" id="CHEBI:58211"/>
        <dbReference type="ChEBI" id="CHEBI:137321"/>
        <dbReference type="EC" id="2.4.1.109"/>
    </reaction>
</comment>
<comment type="subcellular location">
    <subcellularLocation>
        <location evidence="1">Endoplasmic reticulum membrane</location>
        <topology evidence="1">Multi-pass membrane protein</topology>
    </subcellularLocation>
</comment>
<keyword evidence="10 19" id="KW-1133">Transmembrane helix</keyword>
<protein>
    <recommendedName>
        <fullName evidence="16">Protein O-mannosyltransferase 1</fullName>
        <ecNumber evidence="4">2.4.1.109</ecNumber>
    </recommendedName>
    <alternativeName>
        <fullName evidence="17">Protein rotated abdomen</fullName>
    </alternativeName>
</protein>
<feature type="transmembrane region" description="Helical" evidence="19">
    <location>
        <begin position="226"/>
        <end position="245"/>
    </location>
</feature>
<evidence type="ECO:0000313" key="22">
    <source>
        <dbReference type="EMBL" id="LAC22594.1"/>
    </source>
</evidence>
<evidence type="ECO:0000256" key="2">
    <source>
        <dbReference type="ARBA" id="ARBA00004922"/>
    </source>
</evidence>
<feature type="transmembrane region" description="Helical" evidence="19">
    <location>
        <begin position="303"/>
        <end position="320"/>
    </location>
</feature>
<evidence type="ECO:0000256" key="5">
    <source>
        <dbReference type="ARBA" id="ARBA00022676"/>
    </source>
</evidence>
<feature type="transmembrane region" description="Helical" evidence="19">
    <location>
        <begin position="196"/>
        <end position="214"/>
    </location>
</feature>
<evidence type="ECO:0000256" key="6">
    <source>
        <dbReference type="ARBA" id="ARBA00022679"/>
    </source>
</evidence>
<dbReference type="Pfam" id="PF02366">
    <property type="entry name" value="PMT"/>
    <property type="match status" value="1"/>
</dbReference>
<evidence type="ECO:0000256" key="17">
    <source>
        <dbReference type="ARBA" id="ARBA00079036"/>
    </source>
</evidence>
<evidence type="ECO:0000313" key="21">
    <source>
        <dbReference type="EMBL" id="LAB68860.1"/>
    </source>
</evidence>
<feature type="domain" description="MIR" evidence="20">
    <location>
        <begin position="528"/>
        <end position="584"/>
    </location>
</feature>
<feature type="transmembrane region" description="Helical" evidence="19">
    <location>
        <begin position="341"/>
        <end position="364"/>
    </location>
</feature>
<dbReference type="EMBL" id="IACT01003347">
    <property type="protein sequence ID" value="LAC22594.1"/>
    <property type="molecule type" value="mRNA"/>
</dbReference>
<reference evidence="22" key="1">
    <citation type="submission" date="2017-11" db="EMBL/GenBank/DDBJ databases">
        <title>The sensing device of the deep-sea amphipod.</title>
        <authorList>
            <person name="Kobayashi H."/>
            <person name="Nagahama T."/>
            <person name="Arai W."/>
            <person name="Sasagawa Y."/>
            <person name="Umeda M."/>
            <person name="Hayashi T."/>
            <person name="Nikaido I."/>
            <person name="Watanabe H."/>
            <person name="Oguri K."/>
            <person name="Kitazato H."/>
            <person name="Fujioka K."/>
            <person name="Kido Y."/>
            <person name="Takami H."/>
        </authorList>
    </citation>
    <scope>NUCLEOTIDE SEQUENCE</scope>
    <source>
        <tissue evidence="22">Whole body</tissue>
    </source>
</reference>
<comment type="similarity">
    <text evidence="3">Belongs to the glycosyltransferase 39 family.</text>
</comment>
<evidence type="ECO:0000256" key="14">
    <source>
        <dbReference type="ARBA" id="ARBA00059310"/>
    </source>
</evidence>
<organism evidence="21">
    <name type="scientific">Hirondellea gigas</name>
    <dbReference type="NCBI Taxonomy" id="1518452"/>
    <lineage>
        <taxon>Eukaryota</taxon>
        <taxon>Metazoa</taxon>
        <taxon>Ecdysozoa</taxon>
        <taxon>Arthropoda</taxon>
        <taxon>Crustacea</taxon>
        <taxon>Multicrustacea</taxon>
        <taxon>Malacostraca</taxon>
        <taxon>Eumalacostraca</taxon>
        <taxon>Peracarida</taxon>
        <taxon>Amphipoda</taxon>
        <taxon>Amphilochidea</taxon>
        <taxon>Lysianassida</taxon>
        <taxon>Lysianassidira</taxon>
        <taxon>Lysianassoidea</taxon>
        <taxon>Lysianassidae</taxon>
        <taxon>Hirondellea</taxon>
    </lineage>
</organism>
<dbReference type="InterPro" id="IPR036300">
    <property type="entry name" value="MIR_dom_sf"/>
</dbReference>
<keyword evidence="8" id="KW-0677">Repeat</keyword>
<feature type="transmembrane region" description="Helical" evidence="19">
    <location>
        <begin position="742"/>
        <end position="760"/>
    </location>
</feature>
<dbReference type="PROSITE" id="PS50919">
    <property type="entry name" value="MIR"/>
    <property type="match status" value="3"/>
</dbReference>
<feature type="transmembrane region" description="Helical" evidence="19">
    <location>
        <begin position="670"/>
        <end position="692"/>
    </location>
</feature>
<dbReference type="EC" id="2.4.1.109" evidence="4"/>
<feature type="transmembrane region" description="Helical" evidence="19">
    <location>
        <begin position="251"/>
        <end position="269"/>
    </location>
</feature>
<comment type="function">
    <text evidence="14">Rt/POMT1 and tw/POMT2 function as a protein O-mannosyltransferase in association with each other to generate and maintain normal muscle development.</text>
</comment>
<comment type="subunit">
    <text evidence="15">Interacts with tw/POMT2.</text>
</comment>
<keyword evidence="7 19" id="KW-0812">Transmembrane</keyword>
<comment type="catalytic activity">
    <reaction evidence="12">
        <text>a di-trans,poly-cis-dolichyl beta-D-mannosyl phosphate + L-threonyl-[protein] = 3-O-(alpha-D-mannosyl)-L-threonyl-[protein] + a di-trans,poly-cis-dolichyl phosphate + H(+)</text>
        <dbReference type="Rhea" id="RHEA:53396"/>
        <dbReference type="Rhea" id="RHEA-COMP:11060"/>
        <dbReference type="Rhea" id="RHEA-COMP:13547"/>
        <dbReference type="Rhea" id="RHEA-COMP:19498"/>
        <dbReference type="Rhea" id="RHEA-COMP:19501"/>
        <dbReference type="ChEBI" id="CHEBI:15378"/>
        <dbReference type="ChEBI" id="CHEBI:30013"/>
        <dbReference type="ChEBI" id="CHEBI:57683"/>
        <dbReference type="ChEBI" id="CHEBI:58211"/>
        <dbReference type="ChEBI" id="CHEBI:137323"/>
        <dbReference type="EC" id="2.4.1.109"/>
    </reaction>
</comment>
<dbReference type="AlphaFoldDB" id="A0A2P2I4Q6"/>
<evidence type="ECO:0000256" key="11">
    <source>
        <dbReference type="ARBA" id="ARBA00023136"/>
    </source>
</evidence>
<feature type="transmembrane region" description="Helical" evidence="19">
    <location>
        <begin position="772"/>
        <end position="793"/>
    </location>
</feature>
<evidence type="ECO:0000256" key="7">
    <source>
        <dbReference type="ARBA" id="ARBA00022692"/>
    </source>
</evidence>
<evidence type="ECO:0000256" key="3">
    <source>
        <dbReference type="ARBA" id="ARBA00007222"/>
    </source>
</evidence>
<dbReference type="SMART" id="SM00472">
    <property type="entry name" value="MIR"/>
    <property type="match status" value="3"/>
</dbReference>
<feature type="transmembrane region" description="Helical" evidence="19">
    <location>
        <begin position="281"/>
        <end position="297"/>
    </location>
</feature>
<proteinExistence type="evidence at transcript level"/>
<dbReference type="InterPro" id="IPR003342">
    <property type="entry name" value="ArnT-like_N"/>
</dbReference>
<evidence type="ECO:0000256" key="19">
    <source>
        <dbReference type="SAM" id="Phobius"/>
    </source>
</evidence>
<evidence type="ECO:0000256" key="1">
    <source>
        <dbReference type="ARBA" id="ARBA00004477"/>
    </source>
</evidence>
<evidence type="ECO:0000256" key="10">
    <source>
        <dbReference type="ARBA" id="ARBA00022989"/>
    </source>
</evidence>
<dbReference type="FunFam" id="2.80.10.50:FF:000012">
    <property type="entry name" value="Protein O-mannosyl-transferase 1"/>
    <property type="match status" value="1"/>
</dbReference>
<keyword evidence="6 21" id="KW-0808">Transferase</keyword>
<feature type="transmembrane region" description="Helical" evidence="19">
    <location>
        <begin position="108"/>
        <end position="131"/>
    </location>
</feature>
<comment type="pathway">
    <text evidence="2">Protein modification; protein glycosylation.</text>
</comment>
<dbReference type="InterPro" id="IPR016093">
    <property type="entry name" value="MIR_motif"/>
</dbReference>
<evidence type="ECO:0000256" key="13">
    <source>
        <dbReference type="ARBA" id="ARBA00045102"/>
    </source>
</evidence>